<protein>
    <submittedName>
        <fullName evidence="1">Uncharacterized protein</fullName>
    </submittedName>
</protein>
<dbReference type="AlphaFoldDB" id="A0A5B7IG92"/>
<evidence type="ECO:0000313" key="2">
    <source>
        <dbReference type="Proteomes" id="UP000324222"/>
    </source>
</evidence>
<proteinExistence type="predicted"/>
<reference evidence="1 2" key="1">
    <citation type="submission" date="2019-05" db="EMBL/GenBank/DDBJ databases">
        <title>Another draft genome of Portunus trituberculatus and its Hox gene families provides insights of decapod evolution.</title>
        <authorList>
            <person name="Jeong J.-H."/>
            <person name="Song I."/>
            <person name="Kim S."/>
            <person name="Choi T."/>
            <person name="Kim D."/>
            <person name="Ryu S."/>
            <person name="Kim W."/>
        </authorList>
    </citation>
    <scope>NUCLEOTIDE SEQUENCE [LARGE SCALE GENOMIC DNA]</scope>
    <source>
        <tissue evidence="1">Muscle</tissue>
    </source>
</reference>
<evidence type="ECO:0000313" key="1">
    <source>
        <dbReference type="EMBL" id="MPC81343.1"/>
    </source>
</evidence>
<dbReference type="EMBL" id="VSRR010056674">
    <property type="protein sequence ID" value="MPC81343.1"/>
    <property type="molecule type" value="Genomic_DNA"/>
</dbReference>
<keyword evidence="2" id="KW-1185">Reference proteome</keyword>
<name>A0A5B7IG92_PORTR</name>
<gene>
    <name evidence="1" type="ORF">E2C01_075953</name>
</gene>
<comment type="caution">
    <text evidence="1">The sequence shown here is derived from an EMBL/GenBank/DDBJ whole genome shotgun (WGS) entry which is preliminary data.</text>
</comment>
<dbReference type="Proteomes" id="UP000324222">
    <property type="component" value="Unassembled WGS sequence"/>
</dbReference>
<organism evidence="1 2">
    <name type="scientific">Portunus trituberculatus</name>
    <name type="common">Swimming crab</name>
    <name type="synonym">Neptunus trituberculatus</name>
    <dbReference type="NCBI Taxonomy" id="210409"/>
    <lineage>
        <taxon>Eukaryota</taxon>
        <taxon>Metazoa</taxon>
        <taxon>Ecdysozoa</taxon>
        <taxon>Arthropoda</taxon>
        <taxon>Crustacea</taxon>
        <taxon>Multicrustacea</taxon>
        <taxon>Malacostraca</taxon>
        <taxon>Eumalacostraca</taxon>
        <taxon>Eucarida</taxon>
        <taxon>Decapoda</taxon>
        <taxon>Pleocyemata</taxon>
        <taxon>Brachyura</taxon>
        <taxon>Eubrachyura</taxon>
        <taxon>Portunoidea</taxon>
        <taxon>Portunidae</taxon>
        <taxon>Portuninae</taxon>
        <taxon>Portunus</taxon>
    </lineage>
</organism>
<sequence>MYSHASDLRQRHGPRLTEATRDVLCIRSGVLYVWSTAKNISRVVLIPRCCNGISCRKEENRIQFESSPVYQLKEDRVSILISPTTPYSKF</sequence>
<accession>A0A5B7IG92</accession>